<organism evidence="9 10">
    <name type="scientific">Thiorhodococcus minor</name>
    <dbReference type="NCBI Taxonomy" id="57489"/>
    <lineage>
        <taxon>Bacteria</taxon>
        <taxon>Pseudomonadati</taxon>
        <taxon>Pseudomonadota</taxon>
        <taxon>Gammaproteobacteria</taxon>
        <taxon>Chromatiales</taxon>
        <taxon>Chromatiaceae</taxon>
        <taxon>Thiorhodococcus</taxon>
    </lineage>
</organism>
<dbReference type="InterPro" id="IPR012933">
    <property type="entry name" value="HicA_mRNA_interferase"/>
</dbReference>
<gene>
    <name evidence="9" type="ORF">G3446_13365</name>
</gene>
<name>A0A6M0JZC1_9GAMM</name>
<dbReference type="GO" id="GO:0003729">
    <property type="term" value="F:mRNA binding"/>
    <property type="evidence" value="ECO:0007669"/>
    <property type="project" value="InterPro"/>
</dbReference>
<comment type="caution">
    <text evidence="9">The sequence shown here is derived from an EMBL/GenBank/DDBJ whole genome shotgun (WGS) entry which is preliminary data.</text>
</comment>
<comment type="similarity">
    <text evidence="1">Belongs to the HicA mRNA interferase family.</text>
</comment>
<sequence>MKNADVINRLQADGWELARVKGSHHQFRRPGQPGLVTVPHPKADIPLPTLRSIDRQAVRPWK</sequence>
<dbReference type="InterPro" id="IPR038570">
    <property type="entry name" value="HicA_sf"/>
</dbReference>
<dbReference type="Pfam" id="PF07927">
    <property type="entry name" value="HicA_toxin"/>
    <property type="match status" value="1"/>
</dbReference>
<dbReference type="EMBL" id="JAAIJQ010000037">
    <property type="protein sequence ID" value="NEV62868.1"/>
    <property type="molecule type" value="Genomic_DNA"/>
</dbReference>
<dbReference type="AlphaFoldDB" id="A0A6M0JZC1"/>
<evidence type="ECO:0000256" key="6">
    <source>
        <dbReference type="ARBA" id="ARBA00022884"/>
    </source>
</evidence>
<evidence type="ECO:0000313" key="10">
    <source>
        <dbReference type="Proteomes" id="UP000483379"/>
    </source>
</evidence>
<dbReference type="GO" id="GO:0016787">
    <property type="term" value="F:hydrolase activity"/>
    <property type="evidence" value="ECO:0007669"/>
    <property type="project" value="UniProtKB-KW"/>
</dbReference>
<proteinExistence type="inferred from homology"/>
<evidence type="ECO:0000256" key="7">
    <source>
        <dbReference type="ARBA" id="ARBA00023016"/>
    </source>
</evidence>
<feature type="region of interest" description="Disordered" evidence="8">
    <location>
        <begin position="23"/>
        <end position="47"/>
    </location>
</feature>
<evidence type="ECO:0000256" key="8">
    <source>
        <dbReference type="SAM" id="MobiDB-lite"/>
    </source>
</evidence>
<evidence type="ECO:0000256" key="5">
    <source>
        <dbReference type="ARBA" id="ARBA00022801"/>
    </source>
</evidence>
<keyword evidence="10" id="KW-1185">Reference proteome</keyword>
<keyword evidence="3" id="KW-0540">Nuclease</keyword>
<protein>
    <submittedName>
        <fullName evidence="9">Addiction module toxin, HicA family</fullName>
    </submittedName>
</protein>
<dbReference type="Proteomes" id="UP000483379">
    <property type="component" value="Unassembled WGS sequence"/>
</dbReference>
<reference evidence="9 10" key="1">
    <citation type="submission" date="2020-02" db="EMBL/GenBank/DDBJ databases">
        <title>Genome sequences of Thiorhodococcus mannitoliphagus and Thiorhodococcus minor, purple sulfur photosynthetic bacteria in the gammaproteobacterial family, Chromatiaceae.</title>
        <authorList>
            <person name="Aviles F.A."/>
            <person name="Meyer T.E."/>
            <person name="Kyndt J.A."/>
        </authorList>
    </citation>
    <scope>NUCLEOTIDE SEQUENCE [LARGE SCALE GENOMIC DNA]</scope>
    <source>
        <strain evidence="9 10">DSM 11518</strain>
    </source>
</reference>
<keyword evidence="2" id="KW-1277">Toxin-antitoxin system</keyword>
<evidence type="ECO:0000256" key="3">
    <source>
        <dbReference type="ARBA" id="ARBA00022722"/>
    </source>
</evidence>
<keyword evidence="6" id="KW-0694">RNA-binding</keyword>
<dbReference type="GO" id="GO:0004519">
    <property type="term" value="F:endonuclease activity"/>
    <property type="evidence" value="ECO:0007669"/>
    <property type="project" value="UniProtKB-KW"/>
</dbReference>
<dbReference type="SUPFAM" id="SSF54786">
    <property type="entry name" value="YcfA/nrd intein domain"/>
    <property type="match status" value="1"/>
</dbReference>
<evidence type="ECO:0000256" key="4">
    <source>
        <dbReference type="ARBA" id="ARBA00022759"/>
    </source>
</evidence>
<keyword evidence="7" id="KW-0346">Stress response</keyword>
<evidence type="ECO:0000256" key="1">
    <source>
        <dbReference type="ARBA" id="ARBA00006620"/>
    </source>
</evidence>
<keyword evidence="4" id="KW-0255">Endonuclease</keyword>
<dbReference type="Gene3D" id="3.30.920.30">
    <property type="entry name" value="Hypothetical protein"/>
    <property type="match status" value="1"/>
</dbReference>
<accession>A0A6M0JZC1</accession>
<evidence type="ECO:0000256" key="2">
    <source>
        <dbReference type="ARBA" id="ARBA00022649"/>
    </source>
</evidence>
<evidence type="ECO:0000313" key="9">
    <source>
        <dbReference type="EMBL" id="NEV62868.1"/>
    </source>
</evidence>
<keyword evidence="5" id="KW-0378">Hydrolase</keyword>